<evidence type="ECO:0000256" key="4">
    <source>
        <dbReference type="ARBA" id="ARBA00022692"/>
    </source>
</evidence>
<feature type="transmembrane region" description="Helical" evidence="7">
    <location>
        <begin position="205"/>
        <end position="224"/>
    </location>
</feature>
<feature type="transmembrane region" description="Helical" evidence="7">
    <location>
        <begin position="106"/>
        <end position="129"/>
    </location>
</feature>
<feature type="transmembrane region" description="Helical" evidence="7">
    <location>
        <begin position="73"/>
        <end position="94"/>
    </location>
</feature>
<dbReference type="InterPro" id="IPR005828">
    <property type="entry name" value="MFS_sugar_transport-like"/>
</dbReference>
<dbReference type="GO" id="GO:0022857">
    <property type="term" value="F:transmembrane transporter activity"/>
    <property type="evidence" value="ECO:0007669"/>
    <property type="project" value="InterPro"/>
</dbReference>
<protein>
    <submittedName>
        <fullName evidence="9">Synaptic vesicle glycoprotein 2B-like isoform X1</fullName>
    </submittedName>
</protein>
<dbReference type="PANTHER" id="PTHR23511:SF36">
    <property type="entry name" value="EG:BACR7A4.13 PROTEIN-RELATED"/>
    <property type="match status" value="1"/>
</dbReference>
<evidence type="ECO:0000256" key="6">
    <source>
        <dbReference type="ARBA" id="ARBA00023136"/>
    </source>
</evidence>
<reference evidence="9" key="1">
    <citation type="submission" date="2025-08" db="UniProtKB">
        <authorList>
            <consortium name="RefSeq"/>
        </authorList>
    </citation>
    <scope>IDENTIFICATION</scope>
</reference>
<comment type="similarity">
    <text evidence="2">Belongs to the major facilitator superfamily.</text>
</comment>
<evidence type="ECO:0000313" key="8">
    <source>
        <dbReference type="Proteomes" id="UP000504615"/>
    </source>
</evidence>
<dbReference type="Pfam" id="PF00083">
    <property type="entry name" value="Sugar_tr"/>
    <property type="match status" value="1"/>
</dbReference>
<feature type="transmembrane region" description="Helical" evidence="7">
    <location>
        <begin position="135"/>
        <end position="152"/>
    </location>
</feature>
<keyword evidence="4 7" id="KW-0812">Transmembrane</keyword>
<dbReference type="AlphaFoldDB" id="A0A6I9WBY7"/>
<keyword evidence="8" id="KW-1185">Reference proteome</keyword>
<feature type="transmembrane region" description="Helical" evidence="7">
    <location>
        <begin position="458"/>
        <end position="479"/>
    </location>
</feature>
<evidence type="ECO:0000256" key="5">
    <source>
        <dbReference type="ARBA" id="ARBA00022989"/>
    </source>
</evidence>
<dbReference type="Proteomes" id="UP000504615">
    <property type="component" value="Unplaced"/>
</dbReference>
<feature type="transmembrane region" description="Helical" evidence="7">
    <location>
        <begin position="33"/>
        <end position="53"/>
    </location>
</feature>
<sequence length="524" mass="58063">MLASDRDHDKIATKTDNVNEPADFDKAISATGYGLFNVLLLLAVLPIAWTAVFDTTSGAFILASAECDLELTFFRKGVLVAFPYIGMTTTSFIWDYITPYTSMKTLFMLALVGDSILNIVSTGVQSYYIFLLVKFVSGIFIGGPLAMVMTYLTEFHSARYKPRFATWTGFLFSVANIIPAALGFSILPMDWHVDILGQDYNSWRIYLLICSIPPVVGLVTATMLPESPKYLMAIGRSDAALKLLRRMYCMNTRQPPDTFPIKALLVRQKTQLPRPVLEASLERMRVSLYNTKLLLTTTAYLPAFCFVSFLQFGSMLGFNVMRLWVPHLFIILNNFDWENWTSSNERQPTMCEMLDCRATLPGRRYLNYSNVDDMCFRWTINPVIYQNSTIIASSAVLFSFLTGFITTTKLRKQIINARGLPDIGGKQFRNKLGAVSAVHADAGGGGYRDDKNSGTTSASILTITGNIAAIVGNLIFSALLGIECVAAFLGFGCFFSVCCCGILFFPQPAKESSTKFAEASTSKA</sequence>
<dbReference type="RefSeq" id="XP_011636450.1">
    <property type="nucleotide sequence ID" value="XM_011638148.2"/>
</dbReference>
<gene>
    <name evidence="9" type="primary">LOC105426765</name>
</gene>
<dbReference type="SUPFAM" id="SSF103473">
    <property type="entry name" value="MFS general substrate transporter"/>
    <property type="match status" value="1"/>
</dbReference>
<evidence type="ECO:0000256" key="2">
    <source>
        <dbReference type="ARBA" id="ARBA00008335"/>
    </source>
</evidence>
<keyword evidence="5 7" id="KW-1133">Transmembrane helix</keyword>
<proteinExistence type="inferred from homology"/>
<feature type="transmembrane region" description="Helical" evidence="7">
    <location>
        <begin position="293"/>
        <end position="318"/>
    </location>
</feature>
<evidence type="ECO:0000313" key="9">
    <source>
        <dbReference type="RefSeq" id="XP_011636450.1"/>
    </source>
</evidence>
<dbReference type="OrthoDB" id="3936150at2759"/>
<keyword evidence="6 7" id="KW-0472">Membrane</keyword>
<feature type="transmembrane region" description="Helical" evidence="7">
    <location>
        <begin position="164"/>
        <end position="185"/>
    </location>
</feature>
<evidence type="ECO:0000256" key="1">
    <source>
        <dbReference type="ARBA" id="ARBA00004141"/>
    </source>
</evidence>
<comment type="subcellular location">
    <subcellularLocation>
        <location evidence="1">Membrane</location>
        <topology evidence="1">Multi-pass membrane protein</topology>
    </subcellularLocation>
</comment>
<dbReference type="Gene3D" id="1.20.1250.20">
    <property type="entry name" value="MFS general substrate transporter like domains"/>
    <property type="match status" value="1"/>
</dbReference>
<feature type="transmembrane region" description="Helical" evidence="7">
    <location>
        <begin position="384"/>
        <end position="405"/>
    </location>
</feature>
<keyword evidence="3" id="KW-0813">Transport</keyword>
<name>A0A6I9WBY7_9HYME</name>
<evidence type="ECO:0000256" key="7">
    <source>
        <dbReference type="SAM" id="Phobius"/>
    </source>
</evidence>
<evidence type="ECO:0000256" key="3">
    <source>
        <dbReference type="ARBA" id="ARBA00022448"/>
    </source>
</evidence>
<dbReference type="KEGG" id="pbar:105426765"/>
<feature type="transmembrane region" description="Helical" evidence="7">
    <location>
        <begin position="485"/>
        <end position="505"/>
    </location>
</feature>
<dbReference type="PANTHER" id="PTHR23511">
    <property type="entry name" value="SYNAPTIC VESICLE GLYCOPROTEIN 2"/>
    <property type="match status" value="1"/>
</dbReference>
<accession>A0A6I9WBY7</accession>
<dbReference type="GeneID" id="105426765"/>
<dbReference type="GO" id="GO:0016020">
    <property type="term" value="C:membrane"/>
    <property type="evidence" value="ECO:0007669"/>
    <property type="project" value="UniProtKB-SubCell"/>
</dbReference>
<dbReference type="InterPro" id="IPR036259">
    <property type="entry name" value="MFS_trans_sf"/>
</dbReference>
<organism evidence="8 9">
    <name type="scientific">Pogonomyrmex barbatus</name>
    <name type="common">red harvester ant</name>
    <dbReference type="NCBI Taxonomy" id="144034"/>
    <lineage>
        <taxon>Eukaryota</taxon>
        <taxon>Metazoa</taxon>
        <taxon>Ecdysozoa</taxon>
        <taxon>Arthropoda</taxon>
        <taxon>Hexapoda</taxon>
        <taxon>Insecta</taxon>
        <taxon>Pterygota</taxon>
        <taxon>Neoptera</taxon>
        <taxon>Endopterygota</taxon>
        <taxon>Hymenoptera</taxon>
        <taxon>Apocrita</taxon>
        <taxon>Aculeata</taxon>
        <taxon>Formicoidea</taxon>
        <taxon>Formicidae</taxon>
        <taxon>Myrmicinae</taxon>
        <taxon>Pogonomyrmex</taxon>
    </lineage>
</organism>